<evidence type="ECO:0000313" key="2">
    <source>
        <dbReference type="EMBL" id="MDX5932871.1"/>
    </source>
</evidence>
<accession>A0AAW9DVG8</accession>
<keyword evidence="1" id="KW-1133">Transmembrane helix</keyword>
<dbReference type="RefSeq" id="WP_319615720.1">
    <property type="nucleotide sequence ID" value="NZ_JAWXYB010000018.1"/>
</dbReference>
<protein>
    <submittedName>
        <fullName evidence="2">Uncharacterized protein</fullName>
    </submittedName>
</protein>
<name>A0AAW9DVG8_ACIAO</name>
<proteinExistence type="predicted"/>
<keyword evidence="3" id="KW-1185">Reference proteome</keyword>
<comment type="caution">
    <text evidence="2">The sequence shown here is derived from an EMBL/GenBank/DDBJ whole genome shotgun (WGS) entry which is preliminary data.</text>
</comment>
<organism evidence="2 3">
    <name type="scientific">Acidiphilium acidophilum</name>
    <name type="common">Thiobacillus acidophilus</name>
    <dbReference type="NCBI Taxonomy" id="76588"/>
    <lineage>
        <taxon>Bacteria</taxon>
        <taxon>Pseudomonadati</taxon>
        <taxon>Pseudomonadota</taxon>
        <taxon>Alphaproteobacteria</taxon>
        <taxon>Acetobacterales</taxon>
        <taxon>Acidocellaceae</taxon>
        <taxon>Acidiphilium</taxon>
    </lineage>
</organism>
<feature type="transmembrane region" description="Helical" evidence="1">
    <location>
        <begin position="6"/>
        <end position="27"/>
    </location>
</feature>
<dbReference type="AlphaFoldDB" id="A0AAW9DVG8"/>
<keyword evidence="1" id="KW-0812">Transmembrane</keyword>
<sequence>MLQPTILNATLALAVMLGLITGLAWLIRRLGLIALLDRAGTPRRIAGRVSLALDKGRRLSIVEVEGWRFAVLTGGRSDQLLMLEAPARKESV</sequence>
<keyword evidence="1" id="KW-0472">Membrane</keyword>
<evidence type="ECO:0000256" key="1">
    <source>
        <dbReference type="SAM" id="Phobius"/>
    </source>
</evidence>
<dbReference type="Proteomes" id="UP001279553">
    <property type="component" value="Unassembled WGS sequence"/>
</dbReference>
<dbReference type="EMBL" id="JAWXYB010000018">
    <property type="protein sequence ID" value="MDX5932871.1"/>
    <property type="molecule type" value="Genomic_DNA"/>
</dbReference>
<evidence type="ECO:0000313" key="3">
    <source>
        <dbReference type="Proteomes" id="UP001279553"/>
    </source>
</evidence>
<reference evidence="2 3" key="1">
    <citation type="submission" date="2023-11" db="EMBL/GenBank/DDBJ databases">
        <title>MicrobeMod: A computational toolkit for identifying prokaryotic methylation and restriction-modification with nanopore sequencing.</title>
        <authorList>
            <person name="Crits-Christoph A."/>
            <person name="Kang S.C."/>
            <person name="Lee H."/>
            <person name="Ostrov N."/>
        </authorList>
    </citation>
    <scope>NUCLEOTIDE SEQUENCE [LARGE SCALE GENOMIC DNA]</scope>
    <source>
        <strain evidence="2 3">DSMZ 700</strain>
    </source>
</reference>
<gene>
    <name evidence="2" type="ORF">SIL87_19130</name>
</gene>